<accession>Q7RP54</accession>
<feature type="transmembrane region" description="Helical" evidence="1">
    <location>
        <begin position="6"/>
        <end position="29"/>
    </location>
</feature>
<dbReference type="EMBL" id="AABL01000433">
    <property type="protein sequence ID" value="EAA20956.1"/>
    <property type="molecule type" value="Genomic_DNA"/>
</dbReference>
<reference evidence="2 3" key="1">
    <citation type="journal article" date="2002" name="Nature">
        <title>Genome sequence and comparative analysis of the model rodent malaria parasite Plasmodium yoelii yoelii.</title>
        <authorList>
            <person name="Carlton J.M."/>
            <person name="Angiuoli S.V."/>
            <person name="Suh B.B."/>
            <person name="Kooij T.W."/>
            <person name="Pertea M."/>
            <person name="Silva J.C."/>
            <person name="Ermolaeva M.D."/>
            <person name="Allen J.E."/>
            <person name="Selengut J.D."/>
            <person name="Koo H.L."/>
            <person name="Peterson J.D."/>
            <person name="Pop M."/>
            <person name="Kosack D.S."/>
            <person name="Shumway M.F."/>
            <person name="Bidwell S.L."/>
            <person name="Shallom S.J."/>
            <person name="van Aken S.E."/>
            <person name="Riedmuller S.B."/>
            <person name="Feldblyum T.V."/>
            <person name="Cho J.K."/>
            <person name="Quackenbush J."/>
            <person name="Sedegah M."/>
            <person name="Shoaibi A."/>
            <person name="Cummings L.M."/>
            <person name="Florens L."/>
            <person name="Yates J.R."/>
            <person name="Raine J.D."/>
            <person name="Sinden R.E."/>
            <person name="Harris M.A."/>
            <person name="Cunningham D.A."/>
            <person name="Preiser P.R."/>
            <person name="Bergman L.W."/>
            <person name="Vaidya A.B."/>
            <person name="van Lin L.H."/>
            <person name="Janse C.J."/>
            <person name="Waters A.P."/>
            <person name="Smith H.O."/>
            <person name="White O.R."/>
            <person name="Salzberg S.L."/>
            <person name="Venter J.C."/>
            <person name="Fraser C.M."/>
            <person name="Hoffman S.L."/>
            <person name="Gardner M.J."/>
            <person name="Carucci D.J."/>
        </authorList>
    </citation>
    <scope>NUCLEOTIDE SEQUENCE [LARGE SCALE GENOMIC DNA]</scope>
    <source>
        <strain evidence="2 3">17XNL</strain>
    </source>
</reference>
<keyword evidence="3" id="KW-1185">Reference proteome</keyword>
<evidence type="ECO:0000313" key="3">
    <source>
        <dbReference type="Proteomes" id="UP000008553"/>
    </source>
</evidence>
<comment type="caution">
    <text evidence="2">The sequence shown here is derived from an EMBL/GenBank/DDBJ whole genome shotgun (WGS) entry which is preliminary data.</text>
</comment>
<evidence type="ECO:0000256" key="1">
    <source>
        <dbReference type="SAM" id="Phobius"/>
    </source>
</evidence>
<dbReference type="AlphaFoldDB" id="Q7RP54"/>
<feature type="non-terminal residue" evidence="2">
    <location>
        <position position="1"/>
    </location>
</feature>
<keyword evidence="1" id="KW-1133">Transmembrane helix</keyword>
<keyword evidence="1" id="KW-0472">Membrane</keyword>
<sequence>EIKESVFFFILYIVKYIFLFYFFVSLFIFV</sequence>
<dbReference type="PaxDb" id="73239-Q7RP54"/>
<gene>
    <name evidence="2" type="ORF">PY01607</name>
</gene>
<proteinExistence type="predicted"/>
<organism evidence="2 3">
    <name type="scientific">Plasmodium yoelii yoelii</name>
    <dbReference type="NCBI Taxonomy" id="73239"/>
    <lineage>
        <taxon>Eukaryota</taxon>
        <taxon>Sar</taxon>
        <taxon>Alveolata</taxon>
        <taxon>Apicomplexa</taxon>
        <taxon>Aconoidasida</taxon>
        <taxon>Haemosporida</taxon>
        <taxon>Plasmodiidae</taxon>
        <taxon>Plasmodium</taxon>
        <taxon>Plasmodium (Vinckeia)</taxon>
    </lineage>
</organism>
<name>Q7RP54_PLAYO</name>
<evidence type="ECO:0000313" key="2">
    <source>
        <dbReference type="EMBL" id="EAA20956.1"/>
    </source>
</evidence>
<protein>
    <submittedName>
        <fullName evidence="2">Uncharacterized protein</fullName>
    </submittedName>
</protein>
<dbReference type="Proteomes" id="UP000008553">
    <property type="component" value="Unassembled WGS sequence"/>
</dbReference>
<dbReference type="InParanoid" id="Q7RP54"/>
<keyword evidence="1" id="KW-0812">Transmembrane</keyword>